<accession>A0A1J8R8Q3</accession>
<proteinExistence type="predicted"/>
<evidence type="ECO:0000256" key="1">
    <source>
        <dbReference type="SAM" id="MobiDB-lite"/>
    </source>
</evidence>
<feature type="region of interest" description="Disordered" evidence="1">
    <location>
        <begin position="1"/>
        <end position="38"/>
    </location>
</feature>
<evidence type="ECO:0000313" key="2">
    <source>
        <dbReference type="EMBL" id="OJA18114.1"/>
    </source>
</evidence>
<dbReference type="EMBL" id="LVVM01001631">
    <property type="protein sequence ID" value="OJA18114.1"/>
    <property type="molecule type" value="Genomic_DNA"/>
</dbReference>
<dbReference type="OrthoDB" id="2672672at2759"/>
<evidence type="ECO:0000313" key="3">
    <source>
        <dbReference type="Proteomes" id="UP000183567"/>
    </source>
</evidence>
<feature type="compositionally biased region" description="Polar residues" evidence="1">
    <location>
        <begin position="13"/>
        <end position="35"/>
    </location>
</feature>
<protein>
    <submittedName>
        <fullName evidence="2">Uncharacterized protein</fullName>
    </submittedName>
</protein>
<name>A0A1J8R8Q3_9AGAM</name>
<sequence length="182" mass="21010">MADHSAPDHFAQHSRTGFLTISTYPPRHPNQTAYRGSQRLARHSRLKNLANRLPFRSQSQQAQPEEAHLHHSNRATAFLRQYLFHRSRMNNEPPVVDVEVAAGRKFTRLAAVDVPEYRKVNDTRRLPAASQSTAENDPFDSSDNDSLPDTHWCMAFLCYCSCWSRGTLRMPPRWRLERVDQA</sequence>
<comment type="caution">
    <text evidence="2">The sequence shown here is derived from an EMBL/GenBank/DDBJ whole genome shotgun (WGS) entry which is preliminary data.</text>
</comment>
<keyword evidence="3" id="KW-1185">Reference proteome</keyword>
<feature type="region of interest" description="Disordered" evidence="1">
    <location>
        <begin position="122"/>
        <end position="143"/>
    </location>
</feature>
<feature type="compositionally biased region" description="Basic and acidic residues" evidence="1">
    <location>
        <begin position="1"/>
        <end position="11"/>
    </location>
</feature>
<dbReference type="AlphaFoldDB" id="A0A1J8R8Q3"/>
<dbReference type="STRING" id="180088.A0A1J8R8Q3"/>
<organism evidence="2 3">
    <name type="scientific">Rhizopogon vesiculosus</name>
    <dbReference type="NCBI Taxonomy" id="180088"/>
    <lineage>
        <taxon>Eukaryota</taxon>
        <taxon>Fungi</taxon>
        <taxon>Dikarya</taxon>
        <taxon>Basidiomycota</taxon>
        <taxon>Agaricomycotina</taxon>
        <taxon>Agaricomycetes</taxon>
        <taxon>Agaricomycetidae</taxon>
        <taxon>Boletales</taxon>
        <taxon>Suillineae</taxon>
        <taxon>Rhizopogonaceae</taxon>
        <taxon>Rhizopogon</taxon>
    </lineage>
</organism>
<gene>
    <name evidence="2" type="ORF">AZE42_09687</name>
</gene>
<dbReference type="Proteomes" id="UP000183567">
    <property type="component" value="Unassembled WGS sequence"/>
</dbReference>
<reference evidence="2 3" key="1">
    <citation type="submission" date="2016-03" db="EMBL/GenBank/DDBJ databases">
        <title>Comparative genomics of the ectomycorrhizal sister species Rhizopogon vinicolor and Rhizopogon vesiculosus (Basidiomycota: Boletales) reveals a divergence of the mating type B locus.</title>
        <authorList>
            <person name="Mujic A.B."/>
            <person name="Kuo A."/>
            <person name="Tritt A."/>
            <person name="Lipzen A."/>
            <person name="Chen C."/>
            <person name="Johnson J."/>
            <person name="Sharma A."/>
            <person name="Barry K."/>
            <person name="Grigoriev I.V."/>
            <person name="Spatafora J.W."/>
        </authorList>
    </citation>
    <scope>NUCLEOTIDE SEQUENCE [LARGE SCALE GENOMIC DNA]</scope>
    <source>
        <strain evidence="2 3">AM-OR11-056</strain>
    </source>
</reference>